<keyword evidence="1" id="KW-1133">Transmembrane helix</keyword>
<dbReference type="EMBL" id="CM000642">
    <property type="protein sequence ID" value="EED92427.1"/>
    <property type="molecule type" value="Genomic_DNA"/>
</dbReference>
<dbReference type="PaxDb" id="35128-Thaps22703"/>
<dbReference type="AlphaFoldDB" id="B8C2Q3"/>
<dbReference type="Gene3D" id="1.10.287.70">
    <property type="match status" value="1"/>
</dbReference>
<evidence type="ECO:0000256" key="1">
    <source>
        <dbReference type="SAM" id="Phobius"/>
    </source>
</evidence>
<feature type="transmembrane region" description="Helical" evidence="1">
    <location>
        <begin position="20"/>
        <end position="39"/>
    </location>
</feature>
<dbReference type="HOGENOM" id="CLU_795673_0_0_1"/>
<organism evidence="2 3">
    <name type="scientific">Thalassiosira pseudonana</name>
    <name type="common">Marine diatom</name>
    <name type="synonym">Cyclotella nana</name>
    <dbReference type="NCBI Taxonomy" id="35128"/>
    <lineage>
        <taxon>Eukaryota</taxon>
        <taxon>Sar</taxon>
        <taxon>Stramenopiles</taxon>
        <taxon>Ochrophyta</taxon>
        <taxon>Bacillariophyta</taxon>
        <taxon>Coscinodiscophyceae</taxon>
        <taxon>Thalassiosirophycidae</taxon>
        <taxon>Thalassiosirales</taxon>
        <taxon>Thalassiosiraceae</taxon>
        <taxon>Thalassiosira</taxon>
    </lineage>
</organism>
<dbReference type="eggNOG" id="ENOG502T6PV">
    <property type="taxonomic scope" value="Eukaryota"/>
</dbReference>
<dbReference type="Gene3D" id="1.10.238.10">
    <property type="entry name" value="EF-hand"/>
    <property type="match status" value="1"/>
</dbReference>
<feature type="transmembrane region" description="Helical" evidence="1">
    <location>
        <begin position="175"/>
        <end position="192"/>
    </location>
</feature>
<evidence type="ECO:0000313" key="2">
    <source>
        <dbReference type="EMBL" id="EED92427.1"/>
    </source>
</evidence>
<dbReference type="SUPFAM" id="SSF47473">
    <property type="entry name" value="EF-hand"/>
    <property type="match status" value="1"/>
</dbReference>
<dbReference type="InterPro" id="IPR011992">
    <property type="entry name" value="EF-hand-dom_pair"/>
</dbReference>
<proteinExistence type="predicted"/>
<evidence type="ECO:0008006" key="4">
    <source>
        <dbReference type="Google" id="ProtNLM"/>
    </source>
</evidence>
<reference evidence="2 3" key="2">
    <citation type="journal article" date="2008" name="Nature">
        <title>The Phaeodactylum genome reveals the evolutionary history of diatom genomes.</title>
        <authorList>
            <person name="Bowler C."/>
            <person name="Allen A.E."/>
            <person name="Badger J.H."/>
            <person name="Grimwood J."/>
            <person name="Jabbari K."/>
            <person name="Kuo A."/>
            <person name="Maheswari U."/>
            <person name="Martens C."/>
            <person name="Maumus F."/>
            <person name="Otillar R.P."/>
            <person name="Rayko E."/>
            <person name="Salamov A."/>
            <person name="Vandepoele K."/>
            <person name="Beszteri B."/>
            <person name="Gruber A."/>
            <person name="Heijde M."/>
            <person name="Katinka M."/>
            <person name="Mock T."/>
            <person name="Valentin K."/>
            <person name="Verret F."/>
            <person name="Berges J.A."/>
            <person name="Brownlee C."/>
            <person name="Cadoret J.P."/>
            <person name="Chiovitti A."/>
            <person name="Choi C.J."/>
            <person name="Coesel S."/>
            <person name="De Martino A."/>
            <person name="Detter J.C."/>
            <person name="Durkin C."/>
            <person name="Falciatore A."/>
            <person name="Fournet J."/>
            <person name="Haruta M."/>
            <person name="Huysman M.J."/>
            <person name="Jenkins B.D."/>
            <person name="Jiroutova K."/>
            <person name="Jorgensen R.E."/>
            <person name="Joubert Y."/>
            <person name="Kaplan A."/>
            <person name="Kroger N."/>
            <person name="Kroth P.G."/>
            <person name="La Roche J."/>
            <person name="Lindquist E."/>
            <person name="Lommer M."/>
            <person name="Martin-Jezequel V."/>
            <person name="Lopez P.J."/>
            <person name="Lucas S."/>
            <person name="Mangogna M."/>
            <person name="McGinnis K."/>
            <person name="Medlin L.K."/>
            <person name="Montsant A."/>
            <person name="Oudot-Le Secq M.P."/>
            <person name="Napoli C."/>
            <person name="Obornik M."/>
            <person name="Parker M.S."/>
            <person name="Petit J.L."/>
            <person name="Porcel B.M."/>
            <person name="Poulsen N."/>
            <person name="Robison M."/>
            <person name="Rychlewski L."/>
            <person name="Rynearson T.A."/>
            <person name="Schmutz J."/>
            <person name="Shapiro H."/>
            <person name="Siaut M."/>
            <person name="Stanley M."/>
            <person name="Sussman M.R."/>
            <person name="Taylor A.R."/>
            <person name="Vardi A."/>
            <person name="von Dassow P."/>
            <person name="Vyverman W."/>
            <person name="Willis A."/>
            <person name="Wyrwicz L.S."/>
            <person name="Rokhsar D.S."/>
            <person name="Weissenbach J."/>
            <person name="Armbrust E.V."/>
            <person name="Green B.R."/>
            <person name="Van de Peer Y."/>
            <person name="Grigoriev I.V."/>
        </authorList>
    </citation>
    <scope>NUCLEOTIDE SEQUENCE [LARGE SCALE GENOMIC DNA]</scope>
    <source>
        <strain evidence="2 3">CCMP1335</strain>
    </source>
</reference>
<feature type="transmembrane region" description="Helical" evidence="1">
    <location>
        <begin position="229"/>
        <end position="248"/>
    </location>
</feature>
<sequence length="349" mass="39175">MSIGFCTDVTETKVASRAFTVVYILLGASCVGGALVLLVQNILDEAASKTSALYKQILERDSFQKAFYSGNSDSLWCSLRRSGRERGSLSYDEFRTTLEKNGCFVSWEDFTKVCSQYDPQQKGYIRYDDFLSIFQGTEKIIPAIRRNKYKARPLNFMSRLWGHISPLFTDENKRIYLIFTCWIGMGILWGIFDQNWDPVTATHFAVSALATGGLTAPPVDENGILPTGPAIFCGVYCLFGIPLFALTLSNFARVLVERYIAEDELVSITRPLSQSEFQFASKSLCSTDDKIHLSDFIVLQLFRQGKMSVESLEFIKRQFDVLDQNNSGRLSLNEATLRGNAGPSSTNEM</sequence>
<keyword evidence="1" id="KW-0472">Membrane</keyword>
<dbReference type="RefSeq" id="XP_002290675.1">
    <property type="nucleotide sequence ID" value="XM_002290639.1"/>
</dbReference>
<dbReference type="InParanoid" id="B8C2Q3"/>
<dbReference type="Proteomes" id="UP000001449">
    <property type="component" value="Chromosome 5"/>
</dbReference>
<dbReference type="OMA" id="MSIGFCT"/>
<keyword evidence="1" id="KW-0812">Transmembrane</keyword>
<evidence type="ECO:0000313" key="3">
    <source>
        <dbReference type="Proteomes" id="UP000001449"/>
    </source>
</evidence>
<dbReference type="GeneID" id="7450034"/>
<gene>
    <name evidence="2" type="ORF">THAPSDRAFT_22703</name>
</gene>
<accession>B8C2Q3</accession>
<protein>
    <recommendedName>
        <fullName evidence="4">Calmodulin</fullName>
    </recommendedName>
</protein>
<name>B8C2Q3_THAPS</name>
<reference evidence="2 3" key="1">
    <citation type="journal article" date="2004" name="Science">
        <title>The genome of the diatom Thalassiosira pseudonana: ecology, evolution, and metabolism.</title>
        <authorList>
            <person name="Armbrust E.V."/>
            <person name="Berges J.A."/>
            <person name="Bowler C."/>
            <person name="Green B.R."/>
            <person name="Martinez D."/>
            <person name="Putnam N.H."/>
            <person name="Zhou S."/>
            <person name="Allen A.E."/>
            <person name="Apt K.E."/>
            <person name="Bechner M."/>
            <person name="Brzezinski M.A."/>
            <person name="Chaal B.K."/>
            <person name="Chiovitti A."/>
            <person name="Davis A.K."/>
            <person name="Demarest M.S."/>
            <person name="Detter J.C."/>
            <person name="Glavina T."/>
            <person name="Goodstein D."/>
            <person name="Hadi M.Z."/>
            <person name="Hellsten U."/>
            <person name="Hildebrand M."/>
            <person name="Jenkins B.D."/>
            <person name="Jurka J."/>
            <person name="Kapitonov V.V."/>
            <person name="Kroger N."/>
            <person name="Lau W.W."/>
            <person name="Lane T.W."/>
            <person name="Larimer F.W."/>
            <person name="Lippmeier J.C."/>
            <person name="Lucas S."/>
            <person name="Medina M."/>
            <person name="Montsant A."/>
            <person name="Obornik M."/>
            <person name="Parker M.S."/>
            <person name="Palenik B."/>
            <person name="Pazour G.J."/>
            <person name="Richardson P.M."/>
            <person name="Rynearson T.A."/>
            <person name="Saito M.A."/>
            <person name="Schwartz D.C."/>
            <person name="Thamatrakoln K."/>
            <person name="Valentin K."/>
            <person name="Vardi A."/>
            <person name="Wilkerson F.P."/>
            <person name="Rokhsar D.S."/>
        </authorList>
    </citation>
    <scope>NUCLEOTIDE SEQUENCE [LARGE SCALE GENOMIC DNA]</scope>
    <source>
        <strain evidence="2 3">CCMP1335</strain>
    </source>
</reference>
<dbReference type="KEGG" id="tps:THAPSDRAFT_22703"/>
<keyword evidence="3" id="KW-1185">Reference proteome</keyword>